<reference evidence="5 6" key="1">
    <citation type="submission" date="2018-02" db="EMBL/GenBank/DDBJ databases">
        <title>Genome sequencing of Solimonas sp. HR-BB.</title>
        <authorList>
            <person name="Lee Y."/>
            <person name="Jeon C.O."/>
        </authorList>
    </citation>
    <scope>NUCLEOTIDE SEQUENCE [LARGE SCALE GENOMIC DNA]</scope>
    <source>
        <strain evidence="5 6">HR-BB</strain>
    </source>
</reference>
<dbReference type="RefSeq" id="WP_104229368.1">
    <property type="nucleotide sequence ID" value="NZ_PSNW01000002.1"/>
</dbReference>
<dbReference type="PANTHER" id="PTHR24567">
    <property type="entry name" value="CRP FAMILY TRANSCRIPTIONAL REGULATORY PROTEIN"/>
    <property type="match status" value="1"/>
</dbReference>
<evidence type="ECO:0000313" key="6">
    <source>
        <dbReference type="Proteomes" id="UP000238220"/>
    </source>
</evidence>
<evidence type="ECO:0000313" key="5">
    <source>
        <dbReference type="EMBL" id="PPE75142.1"/>
    </source>
</evidence>
<dbReference type="InterPro" id="IPR050397">
    <property type="entry name" value="Env_Response_Regulators"/>
</dbReference>
<dbReference type="GO" id="GO:0005829">
    <property type="term" value="C:cytosol"/>
    <property type="evidence" value="ECO:0007669"/>
    <property type="project" value="TreeGrafter"/>
</dbReference>
<dbReference type="SUPFAM" id="SSF46785">
    <property type="entry name" value="Winged helix' DNA-binding domain"/>
    <property type="match status" value="1"/>
</dbReference>
<proteinExistence type="predicted"/>
<dbReference type="PROSITE" id="PS50042">
    <property type="entry name" value="CNMP_BINDING_3"/>
    <property type="match status" value="1"/>
</dbReference>
<sequence>MASHPLQNRLLRALPPRERERLFPQLSLVSLLPGATLHEQAEVLSHLYFPIDSIVSLLRVMKDGATAQLALAGNEGVVGIGLFLGQPAATSRAVVQSAGHAYRLERSRLREELSLEGGLRALLQEYTGRLLAQISQTAACTRHHSVHQQFCRWLLMSLDRLPGSELVMTQELLATTLGVRRERLTEAASKLQAAGLIRYSRGRITVLDRPRLEQASCECYGSNQSSSAPHLCAAAI</sequence>
<organism evidence="5 6">
    <name type="scientific">Solimonas fluminis</name>
    <dbReference type="NCBI Taxonomy" id="2086571"/>
    <lineage>
        <taxon>Bacteria</taxon>
        <taxon>Pseudomonadati</taxon>
        <taxon>Pseudomonadota</taxon>
        <taxon>Gammaproteobacteria</taxon>
        <taxon>Nevskiales</taxon>
        <taxon>Nevskiaceae</taxon>
        <taxon>Solimonas</taxon>
    </lineage>
</organism>
<comment type="caution">
    <text evidence="5">The sequence shown here is derived from an EMBL/GenBank/DDBJ whole genome shotgun (WGS) entry which is preliminary data.</text>
</comment>
<accession>A0A2S5TJM1</accession>
<dbReference type="InterPro" id="IPR036388">
    <property type="entry name" value="WH-like_DNA-bd_sf"/>
</dbReference>
<keyword evidence="2" id="KW-0238">DNA-binding</keyword>
<evidence type="ECO:0000256" key="1">
    <source>
        <dbReference type="ARBA" id="ARBA00023015"/>
    </source>
</evidence>
<dbReference type="InterPro" id="IPR014710">
    <property type="entry name" value="RmlC-like_jellyroll"/>
</dbReference>
<dbReference type="InterPro" id="IPR018490">
    <property type="entry name" value="cNMP-bd_dom_sf"/>
</dbReference>
<dbReference type="Gene3D" id="1.10.10.10">
    <property type="entry name" value="Winged helix-like DNA-binding domain superfamily/Winged helix DNA-binding domain"/>
    <property type="match status" value="1"/>
</dbReference>
<dbReference type="InterPro" id="IPR000595">
    <property type="entry name" value="cNMP-bd_dom"/>
</dbReference>
<dbReference type="Gene3D" id="2.60.120.10">
    <property type="entry name" value="Jelly Rolls"/>
    <property type="match status" value="1"/>
</dbReference>
<dbReference type="SUPFAM" id="SSF51206">
    <property type="entry name" value="cAMP-binding domain-like"/>
    <property type="match status" value="1"/>
</dbReference>
<keyword evidence="3" id="KW-0804">Transcription</keyword>
<dbReference type="OrthoDB" id="8969464at2"/>
<dbReference type="GO" id="GO:0003700">
    <property type="term" value="F:DNA-binding transcription factor activity"/>
    <property type="evidence" value="ECO:0007669"/>
    <property type="project" value="TreeGrafter"/>
</dbReference>
<name>A0A2S5TJM1_9GAMM</name>
<evidence type="ECO:0000256" key="3">
    <source>
        <dbReference type="ARBA" id="ARBA00023163"/>
    </source>
</evidence>
<evidence type="ECO:0000256" key="2">
    <source>
        <dbReference type="ARBA" id="ARBA00023125"/>
    </source>
</evidence>
<evidence type="ECO:0000259" key="4">
    <source>
        <dbReference type="PROSITE" id="PS50042"/>
    </source>
</evidence>
<feature type="domain" description="Cyclic nucleotide-binding" evidence="4">
    <location>
        <begin position="10"/>
        <end position="113"/>
    </location>
</feature>
<dbReference type="SMART" id="SM00100">
    <property type="entry name" value="cNMP"/>
    <property type="match status" value="1"/>
</dbReference>
<dbReference type="Pfam" id="PF13545">
    <property type="entry name" value="HTH_Crp_2"/>
    <property type="match status" value="1"/>
</dbReference>
<protein>
    <submittedName>
        <fullName evidence="5">Crp/Fnr family transcriptional regulator</fullName>
    </submittedName>
</protein>
<dbReference type="Pfam" id="PF00027">
    <property type="entry name" value="cNMP_binding"/>
    <property type="match status" value="1"/>
</dbReference>
<dbReference type="EMBL" id="PSNW01000002">
    <property type="protein sequence ID" value="PPE75142.1"/>
    <property type="molecule type" value="Genomic_DNA"/>
</dbReference>
<dbReference type="GO" id="GO:0003677">
    <property type="term" value="F:DNA binding"/>
    <property type="evidence" value="ECO:0007669"/>
    <property type="project" value="UniProtKB-KW"/>
</dbReference>
<dbReference type="AlphaFoldDB" id="A0A2S5TJM1"/>
<dbReference type="InterPro" id="IPR036390">
    <property type="entry name" value="WH_DNA-bd_sf"/>
</dbReference>
<dbReference type="InterPro" id="IPR012318">
    <property type="entry name" value="HTH_CRP"/>
</dbReference>
<dbReference type="PANTHER" id="PTHR24567:SF74">
    <property type="entry name" value="HTH-TYPE TRANSCRIPTIONAL REGULATOR ARCR"/>
    <property type="match status" value="1"/>
</dbReference>
<gene>
    <name evidence="5" type="ORF">C3942_05550</name>
</gene>
<dbReference type="Proteomes" id="UP000238220">
    <property type="component" value="Unassembled WGS sequence"/>
</dbReference>
<keyword evidence="1" id="KW-0805">Transcription regulation</keyword>
<keyword evidence="6" id="KW-1185">Reference proteome</keyword>